<dbReference type="GO" id="GO:0005524">
    <property type="term" value="F:ATP binding"/>
    <property type="evidence" value="ECO:0007669"/>
    <property type="project" value="UniProtKB-KW"/>
</dbReference>
<feature type="domain" description="AAA-ATPase-like" evidence="1">
    <location>
        <begin position="28"/>
        <end position="192"/>
    </location>
</feature>
<evidence type="ECO:0000313" key="3">
    <source>
        <dbReference type="Proteomes" id="UP000824230"/>
    </source>
</evidence>
<keyword evidence="2" id="KW-0067">ATP-binding</keyword>
<accession>A0A9D1VLC3</accession>
<sequence length="534" mass="62025">MGKVFNITADCKPELHYMVNIDSRLKKIKELIDKGEYFAINRARQYGKTTTLRGLSRFLQKEYLVADMDFQTFGDAKFKNENVFSLAFARVFIRVLKRKENTFSERMQEIFREMEEILRRKDENFELQELFEYVSDICGAATAPVVLIIDEADSATNNQVFLDFLSQLRAYYIDRDQTPAFRSVILAGVYDIRNLKLKIRPGDSHRRNSPWNIAVKFDVDMSFSKEDIAGMLREYEADWNTGMDIQETAGGLYAYTSGYPVLVSALCKIMDEELPASGRYPDKKSAWTQKGLLEAVRILLSEKNTLFESMINKLSDYPQLKSMVKTMLFTGQSILYNPDNEGIDMAVMFGFASVADNTVRIANRIFETRLYNLFLSELGEGGADLYKESLKDKEGFVENGILNMKRVQEKFIVHFHDIYGDCDGDFLEEDGRKYFLLYLRPIINGTGNYYIEARTRNLRRTDVIVDYNGVQYIIEMKIWHGEEYHRRGEEQLAGYLEDYHQKQGYLISFNFNKNKKPGIREVRIKDKIIIEAVI</sequence>
<protein>
    <submittedName>
        <fullName evidence="2">ATP-binding protein</fullName>
    </submittedName>
</protein>
<reference evidence="2" key="2">
    <citation type="submission" date="2021-04" db="EMBL/GenBank/DDBJ databases">
        <authorList>
            <person name="Gilroy R."/>
        </authorList>
    </citation>
    <scope>NUCLEOTIDE SEQUENCE</scope>
    <source>
        <strain evidence="2">ChiHjej12B11-1927</strain>
    </source>
</reference>
<reference evidence="2" key="1">
    <citation type="journal article" date="2021" name="PeerJ">
        <title>Extensive microbial diversity within the chicken gut microbiome revealed by metagenomics and culture.</title>
        <authorList>
            <person name="Gilroy R."/>
            <person name="Ravi A."/>
            <person name="Getino M."/>
            <person name="Pursley I."/>
            <person name="Horton D.L."/>
            <person name="Alikhan N.F."/>
            <person name="Baker D."/>
            <person name="Gharbi K."/>
            <person name="Hall N."/>
            <person name="Watson M."/>
            <person name="Adriaenssens E.M."/>
            <person name="Foster-Nyarko E."/>
            <person name="Jarju S."/>
            <person name="Secka A."/>
            <person name="Antonio M."/>
            <person name="Oren A."/>
            <person name="Chaudhuri R.R."/>
            <person name="La Ragione R."/>
            <person name="Hildebrand F."/>
            <person name="Pallen M.J."/>
        </authorList>
    </citation>
    <scope>NUCLEOTIDE SEQUENCE</scope>
    <source>
        <strain evidence="2">ChiHjej12B11-1927</strain>
    </source>
</reference>
<dbReference type="AlphaFoldDB" id="A0A9D1VLC3"/>
<dbReference type="Pfam" id="PF09820">
    <property type="entry name" value="AAA-ATPase_like"/>
    <property type="match status" value="1"/>
</dbReference>
<dbReference type="Gene3D" id="3.40.50.300">
    <property type="entry name" value="P-loop containing nucleotide triphosphate hydrolases"/>
    <property type="match status" value="1"/>
</dbReference>
<gene>
    <name evidence="2" type="ORF">H9738_05840</name>
</gene>
<name>A0A9D1VLC3_9FIRM</name>
<dbReference type="Proteomes" id="UP000824230">
    <property type="component" value="Unassembled WGS sequence"/>
</dbReference>
<dbReference type="SUPFAM" id="SSF52540">
    <property type="entry name" value="P-loop containing nucleoside triphosphate hydrolases"/>
    <property type="match status" value="1"/>
</dbReference>
<evidence type="ECO:0000259" key="1">
    <source>
        <dbReference type="Pfam" id="PF09820"/>
    </source>
</evidence>
<dbReference type="InterPro" id="IPR018631">
    <property type="entry name" value="AAA-ATPase-like_dom"/>
</dbReference>
<dbReference type="EMBL" id="DXFG01000112">
    <property type="protein sequence ID" value="HIX37377.1"/>
    <property type="molecule type" value="Genomic_DNA"/>
</dbReference>
<organism evidence="2 3">
    <name type="scientific">Candidatus Blautia pullistercoris</name>
    <dbReference type="NCBI Taxonomy" id="2838499"/>
    <lineage>
        <taxon>Bacteria</taxon>
        <taxon>Bacillati</taxon>
        <taxon>Bacillota</taxon>
        <taxon>Clostridia</taxon>
        <taxon>Lachnospirales</taxon>
        <taxon>Lachnospiraceae</taxon>
        <taxon>Blautia</taxon>
    </lineage>
</organism>
<dbReference type="InterPro" id="IPR027417">
    <property type="entry name" value="P-loop_NTPase"/>
</dbReference>
<proteinExistence type="predicted"/>
<keyword evidence="2" id="KW-0547">Nucleotide-binding</keyword>
<evidence type="ECO:0000313" key="2">
    <source>
        <dbReference type="EMBL" id="HIX37377.1"/>
    </source>
</evidence>
<comment type="caution">
    <text evidence="2">The sequence shown here is derived from an EMBL/GenBank/DDBJ whole genome shotgun (WGS) entry which is preliminary data.</text>
</comment>